<dbReference type="PANTHER" id="PTHR30272:SF1">
    <property type="entry name" value="3-HYDROXYACYL-[ACYL-CARRIER-PROTEIN] DEHYDRATASE"/>
    <property type="match status" value="1"/>
</dbReference>
<sequence>MFFLKFLFQKVSILNANVLNIKKILKILPHRYPFLLIDRILDYKTFDFLQALKNCTINEPFFQGHFLKKPVFPAVLIIEAMTQAAAILIYKSTGYLNINKLYYFVGIEHARFKKNVIPGDQIFIDVFYLENKKNLIKFKAIAVVQNIKICYATIIFYKKSIIK</sequence>
<evidence type="ECO:0000256" key="6">
    <source>
        <dbReference type="ARBA" id="ARBA00023098"/>
    </source>
</evidence>
<evidence type="ECO:0000256" key="1">
    <source>
        <dbReference type="ARBA" id="ARBA00004496"/>
    </source>
</evidence>
<dbReference type="GO" id="GO:0019171">
    <property type="term" value="F:(3R)-hydroxyacyl-[acyl-carrier-protein] dehydratase activity"/>
    <property type="evidence" value="ECO:0007669"/>
    <property type="project" value="UniProtKB-EC"/>
</dbReference>
<evidence type="ECO:0000313" key="11">
    <source>
        <dbReference type="Proteomes" id="UP000066321"/>
    </source>
</evidence>
<dbReference type="Gene3D" id="3.10.129.10">
    <property type="entry name" value="Hotdog Thioesterase"/>
    <property type="match status" value="1"/>
</dbReference>
<evidence type="ECO:0000256" key="9">
    <source>
        <dbReference type="HAMAP-Rule" id="MF_00406"/>
    </source>
</evidence>
<keyword evidence="5 9" id="KW-0441">Lipid A biosynthesis</keyword>
<comment type="subcellular location">
    <subcellularLocation>
        <location evidence="1 9">Cytoplasm</location>
    </subcellularLocation>
</comment>
<comment type="catalytic activity">
    <reaction evidence="9">
        <text>a (3R)-hydroxyacyl-[ACP] = a (2E)-enoyl-[ACP] + H2O</text>
        <dbReference type="Rhea" id="RHEA:13097"/>
        <dbReference type="Rhea" id="RHEA-COMP:9925"/>
        <dbReference type="Rhea" id="RHEA-COMP:9945"/>
        <dbReference type="ChEBI" id="CHEBI:15377"/>
        <dbReference type="ChEBI" id="CHEBI:78784"/>
        <dbReference type="ChEBI" id="CHEBI:78827"/>
        <dbReference type="EC" id="4.2.1.59"/>
    </reaction>
</comment>
<dbReference type="FunFam" id="3.10.129.10:FF:000001">
    <property type="entry name" value="3-hydroxyacyl-[acyl-carrier-protein] dehydratase FabZ"/>
    <property type="match status" value="1"/>
</dbReference>
<dbReference type="NCBIfam" id="NF000582">
    <property type="entry name" value="PRK00006.1"/>
    <property type="match status" value="1"/>
</dbReference>
<comment type="function">
    <text evidence="8 9">Involved in unsaturated fatty acids biosynthesis. Catalyzes the dehydration of short chain beta-hydroxyacyl-ACPs and long chain saturated and unsaturated beta-hydroxyacyl-ACPs.</text>
</comment>
<dbReference type="EMBL" id="CP009253">
    <property type="protein sequence ID" value="ALD15196.1"/>
    <property type="molecule type" value="Genomic_DNA"/>
</dbReference>
<organism evidence="10 11">
    <name type="scientific">Buchnera aphidicola</name>
    <name type="common">Aphis glycines</name>
    <dbReference type="NCBI Taxonomy" id="1265350"/>
    <lineage>
        <taxon>Bacteria</taxon>
        <taxon>Pseudomonadati</taxon>
        <taxon>Pseudomonadota</taxon>
        <taxon>Gammaproteobacteria</taxon>
        <taxon>Enterobacterales</taxon>
        <taxon>Erwiniaceae</taxon>
        <taxon>Buchnera</taxon>
    </lineage>
</organism>
<dbReference type="InterPro" id="IPR013114">
    <property type="entry name" value="FabA_FabZ"/>
</dbReference>
<dbReference type="InterPro" id="IPR029069">
    <property type="entry name" value="HotDog_dom_sf"/>
</dbReference>
<dbReference type="GO" id="GO:0006633">
    <property type="term" value="P:fatty acid biosynthetic process"/>
    <property type="evidence" value="ECO:0007669"/>
    <property type="project" value="UniProtKB-UniRule"/>
</dbReference>
<evidence type="ECO:0000256" key="4">
    <source>
        <dbReference type="ARBA" id="ARBA00022516"/>
    </source>
</evidence>
<keyword evidence="6 9" id="KW-0443">Lipid metabolism</keyword>
<dbReference type="HAMAP" id="MF_00406">
    <property type="entry name" value="FabZ"/>
    <property type="match status" value="1"/>
</dbReference>
<dbReference type="NCBIfam" id="TIGR01750">
    <property type="entry name" value="fabZ"/>
    <property type="match status" value="1"/>
</dbReference>
<evidence type="ECO:0000256" key="7">
    <source>
        <dbReference type="ARBA" id="ARBA00023239"/>
    </source>
</evidence>
<keyword evidence="3 9" id="KW-0963">Cytoplasm</keyword>
<dbReference type="GO" id="GO:0016020">
    <property type="term" value="C:membrane"/>
    <property type="evidence" value="ECO:0007669"/>
    <property type="project" value="GOC"/>
</dbReference>
<dbReference type="Pfam" id="PF07977">
    <property type="entry name" value="FabA"/>
    <property type="match status" value="1"/>
</dbReference>
<dbReference type="STRING" id="1265350.IX46_01250"/>
<evidence type="ECO:0000313" key="10">
    <source>
        <dbReference type="EMBL" id="ALD15196.1"/>
    </source>
</evidence>
<dbReference type="Proteomes" id="UP000066321">
    <property type="component" value="Chromosome"/>
</dbReference>
<dbReference type="GO" id="GO:0005737">
    <property type="term" value="C:cytoplasm"/>
    <property type="evidence" value="ECO:0007669"/>
    <property type="project" value="UniProtKB-SubCell"/>
</dbReference>
<keyword evidence="7 9" id="KW-0456">Lyase</keyword>
<dbReference type="InterPro" id="IPR010084">
    <property type="entry name" value="FabZ"/>
</dbReference>
<feature type="active site" evidence="9">
    <location>
        <position position="65"/>
    </location>
</feature>
<dbReference type="EC" id="4.2.1.59" evidence="9"/>
<comment type="similarity">
    <text evidence="2 9">Belongs to the thioester dehydratase family. FabZ subfamily.</text>
</comment>
<keyword evidence="4 9" id="KW-0444">Lipid biosynthesis</keyword>
<name>A0A0M3RSH4_9GAMM</name>
<dbReference type="GO" id="GO:0009245">
    <property type="term" value="P:lipid A biosynthetic process"/>
    <property type="evidence" value="ECO:0007669"/>
    <property type="project" value="UniProtKB-UniRule"/>
</dbReference>
<evidence type="ECO:0000256" key="3">
    <source>
        <dbReference type="ARBA" id="ARBA00022490"/>
    </source>
</evidence>
<dbReference type="PATRIC" id="fig|1265350.3.peg.236"/>
<gene>
    <name evidence="9" type="primary">fabZ</name>
    <name evidence="10" type="ORF">IX46_01250</name>
</gene>
<dbReference type="CDD" id="cd01288">
    <property type="entry name" value="FabZ"/>
    <property type="match status" value="1"/>
</dbReference>
<evidence type="ECO:0000256" key="8">
    <source>
        <dbReference type="ARBA" id="ARBA00025049"/>
    </source>
</evidence>
<evidence type="ECO:0000256" key="5">
    <source>
        <dbReference type="ARBA" id="ARBA00022556"/>
    </source>
</evidence>
<dbReference type="SUPFAM" id="SSF54637">
    <property type="entry name" value="Thioesterase/thiol ester dehydrase-isomerase"/>
    <property type="match status" value="1"/>
</dbReference>
<evidence type="ECO:0000256" key="2">
    <source>
        <dbReference type="ARBA" id="ARBA00009174"/>
    </source>
</evidence>
<accession>A0A0M3RSH4</accession>
<reference evidence="10 11" key="1">
    <citation type="journal article" date="2015" name="J Genomics">
        <title>Whole Genome Sequence of the Soybean Aphid Endosymbiont Buchnera aphidicola and Genetic Differentiation among Biotype-Specific Strains.</title>
        <authorList>
            <person name="Cassone B.J."/>
            <person name="Wenger J.A."/>
            <person name="Michel A.P."/>
        </authorList>
    </citation>
    <scope>NUCLEOTIDE SEQUENCE [LARGE SCALE GENOMIC DNA]</scope>
    <source>
        <strain evidence="10 11">BAg</strain>
    </source>
</reference>
<protein>
    <recommendedName>
        <fullName evidence="9">3-hydroxyacyl-[acyl-carrier-protein] dehydratase FabZ</fullName>
        <ecNumber evidence="9">4.2.1.59</ecNumber>
    </recommendedName>
    <alternativeName>
        <fullName evidence="9">(3R)-hydroxymyristoyl-[acyl-carrier-protein] dehydratase</fullName>
        <shortName evidence="9">(3R)-hydroxymyristoyl-ACP dehydrase</shortName>
    </alternativeName>
    <alternativeName>
        <fullName evidence="9">Beta-hydroxyacyl-ACP dehydratase</fullName>
    </alternativeName>
</protein>
<dbReference type="KEGG" id="baph:IX46_01250"/>
<proteinExistence type="inferred from homology"/>
<dbReference type="AlphaFoldDB" id="A0A0M3RSH4"/>
<dbReference type="PANTHER" id="PTHR30272">
    <property type="entry name" value="3-HYDROXYACYL-[ACYL-CARRIER-PROTEIN] DEHYDRATASE"/>
    <property type="match status" value="1"/>
</dbReference>